<dbReference type="Gene3D" id="3.90.1420.10">
    <property type="entry name" value="Rubisco LSMT, substrate-binding domain"/>
    <property type="match status" value="1"/>
</dbReference>
<evidence type="ECO:0000313" key="6">
    <source>
        <dbReference type="EMBL" id="CAL8099869.1"/>
    </source>
</evidence>
<dbReference type="InterPro" id="IPR036464">
    <property type="entry name" value="Rubisco_LSMT_subst-bd_sf"/>
</dbReference>
<evidence type="ECO:0000313" key="7">
    <source>
        <dbReference type="Proteomes" id="UP001642540"/>
    </source>
</evidence>
<reference evidence="6 7" key="1">
    <citation type="submission" date="2024-08" db="EMBL/GenBank/DDBJ databases">
        <authorList>
            <person name="Cucini C."/>
            <person name="Frati F."/>
        </authorList>
    </citation>
    <scope>NUCLEOTIDE SEQUENCE [LARGE SCALE GENOMIC DNA]</scope>
</reference>
<evidence type="ECO:0000256" key="2">
    <source>
        <dbReference type="ARBA" id="ARBA00022679"/>
    </source>
</evidence>
<evidence type="ECO:0000256" key="4">
    <source>
        <dbReference type="PROSITE-ProRule" id="PRU00898"/>
    </source>
</evidence>
<dbReference type="InterPro" id="IPR044428">
    <property type="entry name" value="SETD3_SET"/>
</dbReference>
<feature type="compositionally biased region" description="Polar residues" evidence="5">
    <location>
        <begin position="508"/>
        <end position="526"/>
    </location>
</feature>
<keyword evidence="3 4" id="KW-0949">S-adenosyl-L-methionine</keyword>
<comment type="similarity">
    <text evidence="4">Belongs to the class V-like SAM-binding methyltransferase superfamily. SETD3 actin-histidine methyltransferase family.</text>
</comment>
<dbReference type="SUPFAM" id="SSF82199">
    <property type="entry name" value="SET domain"/>
    <property type="match status" value="1"/>
</dbReference>
<evidence type="ECO:0000256" key="1">
    <source>
        <dbReference type="ARBA" id="ARBA00022603"/>
    </source>
</evidence>
<dbReference type="PANTHER" id="PTHR13271:SF47">
    <property type="entry name" value="ACTIN-HISTIDINE N-METHYLTRANSFERASE"/>
    <property type="match status" value="1"/>
</dbReference>
<keyword evidence="2 4" id="KW-0808">Transferase</keyword>
<dbReference type="PANTHER" id="PTHR13271">
    <property type="entry name" value="UNCHARACTERIZED PUTATIVE METHYLTRANSFERASE"/>
    <property type="match status" value="1"/>
</dbReference>
<evidence type="ECO:0000256" key="5">
    <source>
        <dbReference type="SAM" id="MobiDB-lite"/>
    </source>
</evidence>
<dbReference type="EMBL" id="CAXLJM020000032">
    <property type="protein sequence ID" value="CAL8099869.1"/>
    <property type="molecule type" value="Genomic_DNA"/>
</dbReference>
<accession>A0ABP1QEX9</accession>
<dbReference type="Gene3D" id="3.90.1410.10">
    <property type="entry name" value="set domain protein methyltransferase, domain 1"/>
    <property type="match status" value="1"/>
</dbReference>
<organism evidence="6 7">
    <name type="scientific">Orchesella dallaii</name>
    <dbReference type="NCBI Taxonomy" id="48710"/>
    <lineage>
        <taxon>Eukaryota</taxon>
        <taxon>Metazoa</taxon>
        <taxon>Ecdysozoa</taxon>
        <taxon>Arthropoda</taxon>
        <taxon>Hexapoda</taxon>
        <taxon>Collembola</taxon>
        <taxon>Entomobryomorpha</taxon>
        <taxon>Entomobryoidea</taxon>
        <taxon>Orchesellidae</taxon>
        <taxon>Orchesellinae</taxon>
        <taxon>Orchesella</taxon>
    </lineage>
</organism>
<sequence length="526" mass="60502">MKSKSQSSSAQQSKPSLEVLIESLLREATEDFEETPNLKWEWDHYLRLSSLIQKIKERESGRDNQDKQDAIDENARRASELPEFIQWLQRNRADFKKMSIGPVENDCGFGLKATDSLKSGELAFSVPKSIVMSAEKARSSKLSVLVDKDPILCNMQNVLLAMFLLYEKYVNPESFWKPYLRIIPSKFDTVAYYTEAEMALLKISPRAFRESLRMYRHISRQYAYFHTKFKNSTSLASKGLKKIFTYNRYTWAVSAVSTRVNNWPNKHDTLCLVPLLDLCNHGEGEEISTDYNDESESFLCYAGSDFAQESEFKMFYGHRSSIDFLIHNGFVPNNFKDDIYFLELSLGTNAANSARKFSLLRESKMDSRMTFPLAPERLTNARKLFAFIHIFIANEEKLCLYEEENKENLEAVLEQPTVECLKYLHDRLELMKRVADNSIATALRTLCKNLSIDGSQAQEKIEAQYSKVSGNILQLLRNELKLLDMLVHCCKDFKISLQNNALKPPQEDTPSQVANTEIESNPSDNN</sequence>
<dbReference type="InterPro" id="IPR046341">
    <property type="entry name" value="SET_dom_sf"/>
</dbReference>
<proteinExistence type="inferred from homology"/>
<keyword evidence="7" id="KW-1185">Reference proteome</keyword>
<comment type="caution">
    <text evidence="6">The sequence shown here is derived from an EMBL/GenBank/DDBJ whole genome shotgun (WGS) entry which is preliminary data.</text>
</comment>
<comment type="catalytic activity">
    <reaction evidence="4">
        <text>L-histidyl-[protein] + S-adenosyl-L-methionine = N(tele)-methyl-L-histidyl-[protein] + S-adenosyl-L-homocysteine + H(+)</text>
        <dbReference type="Rhea" id="RHEA:19369"/>
        <dbReference type="Rhea" id="RHEA-COMP:9745"/>
        <dbReference type="Rhea" id="RHEA-COMP:11600"/>
        <dbReference type="ChEBI" id="CHEBI:15378"/>
        <dbReference type="ChEBI" id="CHEBI:16367"/>
        <dbReference type="ChEBI" id="CHEBI:29979"/>
        <dbReference type="ChEBI" id="CHEBI:57856"/>
        <dbReference type="ChEBI" id="CHEBI:59789"/>
        <dbReference type="EC" id="2.1.1.85"/>
    </reaction>
</comment>
<dbReference type="CDD" id="cd19176">
    <property type="entry name" value="SET_SETD3"/>
    <property type="match status" value="1"/>
</dbReference>
<feature type="region of interest" description="Disordered" evidence="5">
    <location>
        <begin position="501"/>
        <end position="526"/>
    </location>
</feature>
<dbReference type="InterPro" id="IPR050600">
    <property type="entry name" value="SETD3_SETD6_MTase"/>
</dbReference>
<evidence type="ECO:0000256" key="3">
    <source>
        <dbReference type="ARBA" id="ARBA00022691"/>
    </source>
</evidence>
<dbReference type="EC" id="2.1.1.85" evidence="4"/>
<protein>
    <recommendedName>
        <fullName evidence="4">protein-histidine N-methyltransferase</fullName>
        <ecNumber evidence="4">2.1.1.85</ecNumber>
    </recommendedName>
</protein>
<name>A0ABP1QEX9_9HEXA</name>
<dbReference type="Proteomes" id="UP001642540">
    <property type="component" value="Unassembled WGS sequence"/>
</dbReference>
<gene>
    <name evidence="6" type="ORF">ODALV1_LOCUS10370</name>
</gene>
<dbReference type="InterPro" id="IPR025785">
    <property type="entry name" value="SETD3"/>
</dbReference>
<dbReference type="PROSITE" id="PS51565">
    <property type="entry name" value="SAM_MT85_SETD3"/>
    <property type="match status" value="1"/>
</dbReference>
<keyword evidence="1 4" id="KW-0489">Methyltransferase</keyword>